<keyword evidence="1" id="KW-0902">Two-component regulatory system</keyword>
<keyword evidence="5" id="KW-1185">Reference proteome</keyword>
<comment type="caution">
    <text evidence="4">The sequence shown here is derived from an EMBL/GenBank/DDBJ whole genome shotgun (WGS) entry which is preliminary data.</text>
</comment>
<keyword evidence="2" id="KW-0597">Phosphoprotein</keyword>
<organism evidence="4 5">
    <name type="scientific">Vibrio halioticoli NBRC 102217</name>
    <dbReference type="NCBI Taxonomy" id="1219072"/>
    <lineage>
        <taxon>Bacteria</taxon>
        <taxon>Pseudomonadati</taxon>
        <taxon>Pseudomonadota</taxon>
        <taxon>Gammaproteobacteria</taxon>
        <taxon>Vibrionales</taxon>
        <taxon>Vibrionaceae</taxon>
        <taxon>Vibrio</taxon>
    </lineage>
</organism>
<dbReference type="InterPro" id="IPR036641">
    <property type="entry name" value="HPT_dom_sf"/>
</dbReference>
<reference evidence="4 5" key="1">
    <citation type="submission" date="2013-11" db="EMBL/GenBank/DDBJ databases">
        <title>Whole genome shotgun sequence of Vibrio halioticoli NBRC 102217.</title>
        <authorList>
            <person name="Isaki S."/>
            <person name="Kimura A."/>
            <person name="Ohji S."/>
            <person name="Hosoyama A."/>
            <person name="Fujita N."/>
            <person name="Hashimoto M."/>
            <person name="Hosoyama Y."/>
            <person name="Yamazoe A."/>
        </authorList>
    </citation>
    <scope>NUCLEOTIDE SEQUENCE [LARGE SCALE GENOMIC DNA]</scope>
    <source>
        <strain evidence="4 5">NBRC 102217</strain>
    </source>
</reference>
<dbReference type="PROSITE" id="PS50894">
    <property type="entry name" value="HPT"/>
    <property type="match status" value="1"/>
</dbReference>
<dbReference type="GO" id="GO:0000160">
    <property type="term" value="P:phosphorelay signal transduction system"/>
    <property type="evidence" value="ECO:0007669"/>
    <property type="project" value="UniProtKB-KW"/>
</dbReference>
<dbReference type="InterPro" id="IPR008207">
    <property type="entry name" value="Sig_transdc_His_kin_Hpt_dom"/>
</dbReference>
<protein>
    <recommendedName>
        <fullName evidence="3">HPt domain-containing protein</fullName>
    </recommendedName>
</protein>
<sequence>MLKAFYSLFTKKQINTVQHKEVIAVPEPLIDHTTVQQIISDTSVEVLPILIDSYLEESQQRITIMAKAAKDKDYSTLEFESHTLAGTSLAIGVCALGKLAKTIELECQNKQYANALQNAELLTNLALESQSALQSLKDEL</sequence>
<accession>V5HJ82</accession>
<dbReference type="AlphaFoldDB" id="V5HJ82"/>
<evidence type="ECO:0000259" key="3">
    <source>
        <dbReference type="PROSITE" id="PS50894"/>
    </source>
</evidence>
<feature type="modified residue" description="Phosphohistidine" evidence="2">
    <location>
        <position position="82"/>
    </location>
</feature>
<evidence type="ECO:0000313" key="5">
    <source>
        <dbReference type="Proteomes" id="UP000017800"/>
    </source>
</evidence>
<name>V5HJ82_9VIBR</name>
<dbReference type="SUPFAM" id="SSF47226">
    <property type="entry name" value="Histidine-containing phosphotransfer domain, HPT domain"/>
    <property type="match status" value="1"/>
</dbReference>
<dbReference type="eggNOG" id="COG2198">
    <property type="taxonomic scope" value="Bacteria"/>
</dbReference>
<dbReference type="GO" id="GO:0004672">
    <property type="term" value="F:protein kinase activity"/>
    <property type="evidence" value="ECO:0007669"/>
    <property type="project" value="UniProtKB-ARBA"/>
</dbReference>
<evidence type="ECO:0000256" key="2">
    <source>
        <dbReference type="PROSITE-ProRule" id="PRU00110"/>
    </source>
</evidence>
<dbReference type="Gene3D" id="1.20.120.160">
    <property type="entry name" value="HPT domain"/>
    <property type="match status" value="1"/>
</dbReference>
<evidence type="ECO:0000313" key="4">
    <source>
        <dbReference type="EMBL" id="GAD89350.1"/>
    </source>
</evidence>
<dbReference type="Proteomes" id="UP000017800">
    <property type="component" value="Unassembled WGS sequence"/>
</dbReference>
<dbReference type="EMBL" id="BAUJ01000019">
    <property type="protein sequence ID" value="GAD89350.1"/>
    <property type="molecule type" value="Genomic_DNA"/>
</dbReference>
<dbReference type="RefSeq" id="WP_023403717.1">
    <property type="nucleotide sequence ID" value="NZ_BAUJ01000019.1"/>
</dbReference>
<feature type="domain" description="HPt" evidence="3">
    <location>
        <begin position="43"/>
        <end position="140"/>
    </location>
</feature>
<dbReference type="OrthoDB" id="5875624at2"/>
<gene>
    <name evidence="4" type="ORF">VHA01S_019_00270</name>
</gene>
<proteinExistence type="predicted"/>
<dbReference type="Pfam" id="PF01627">
    <property type="entry name" value="Hpt"/>
    <property type="match status" value="1"/>
</dbReference>
<evidence type="ECO:0000256" key="1">
    <source>
        <dbReference type="ARBA" id="ARBA00023012"/>
    </source>
</evidence>